<comment type="caution">
    <text evidence="3">The sequence shown here is derived from an EMBL/GenBank/DDBJ whole genome shotgun (WGS) entry which is preliminary data.</text>
</comment>
<dbReference type="Proteomes" id="UP000179360">
    <property type="component" value="Unassembled WGS sequence"/>
</dbReference>
<dbReference type="InterPro" id="IPR011916">
    <property type="entry name" value="LipoPS_heptosylTferase-III"/>
</dbReference>
<reference evidence="3 4" key="1">
    <citation type="journal article" date="2016" name="Nat. Commun.">
        <title>Thousands of microbial genomes shed light on interconnected biogeochemical processes in an aquifer system.</title>
        <authorList>
            <person name="Anantharaman K."/>
            <person name="Brown C.T."/>
            <person name="Hug L.A."/>
            <person name="Sharon I."/>
            <person name="Castelle C.J."/>
            <person name="Probst A.J."/>
            <person name="Thomas B.C."/>
            <person name="Singh A."/>
            <person name="Wilkins M.J."/>
            <person name="Karaoz U."/>
            <person name="Brodie E.L."/>
            <person name="Williams K.H."/>
            <person name="Hubbard S.S."/>
            <person name="Banfield J.F."/>
        </authorList>
    </citation>
    <scope>NUCLEOTIDE SEQUENCE [LARGE SCALE GENOMIC DNA]</scope>
</reference>
<dbReference type="GO" id="GO:0005829">
    <property type="term" value="C:cytosol"/>
    <property type="evidence" value="ECO:0007669"/>
    <property type="project" value="TreeGrafter"/>
</dbReference>
<sequence length="356" mass="39576">MLKDTIDFSAIRRALVIKLRHHGDVLLTAPVFSALRQHAPRLELDALIYRDTEEMLSGHPAISRIFTVDRAGKKNGAPARIAAEWRLLKELRARNYDLIVHLTESPRGAWLARLLGARYAVAREYPGKRGRLWRTSFTHVYRISGKPRHTVEIHLDALRRLGLQPQGERRLTLVPGAESEAAIGELLRRHGLAPKSYVHLHPTSRWLFKCWEVEKYAALIDALQDTGVRVVVTASPAEHELEFVRRVMAKTRKPAVDLSGKLSLKQLAALTAQAKCFVGVDSVPMHIAAAMQTPVAALFGPSGDLEWGPWQVKARVLTTNHSCRPCGMDGCAGSKISECLTTITVEEVLGAIKELL</sequence>
<keyword evidence="2 3" id="KW-0808">Transferase</keyword>
<organism evidence="3 4">
    <name type="scientific">Candidatus Muproteobacteria bacterium RIFCSPHIGHO2_01_FULL_65_16</name>
    <dbReference type="NCBI Taxonomy" id="1817764"/>
    <lineage>
        <taxon>Bacteria</taxon>
        <taxon>Pseudomonadati</taxon>
        <taxon>Pseudomonadota</taxon>
        <taxon>Candidatus Muproteobacteria</taxon>
    </lineage>
</organism>
<dbReference type="PANTHER" id="PTHR30160:SF1">
    <property type="entry name" value="LIPOPOLYSACCHARIDE 1,2-N-ACETYLGLUCOSAMINETRANSFERASE-RELATED"/>
    <property type="match status" value="1"/>
</dbReference>
<proteinExistence type="predicted"/>
<dbReference type="PANTHER" id="PTHR30160">
    <property type="entry name" value="TETRAACYLDISACCHARIDE 4'-KINASE-RELATED"/>
    <property type="match status" value="1"/>
</dbReference>
<evidence type="ECO:0000256" key="1">
    <source>
        <dbReference type="ARBA" id="ARBA00022676"/>
    </source>
</evidence>
<gene>
    <name evidence="3" type="ORF">A2637_04925</name>
</gene>
<dbReference type="SUPFAM" id="SSF53756">
    <property type="entry name" value="UDP-Glycosyltransferase/glycogen phosphorylase"/>
    <property type="match status" value="1"/>
</dbReference>
<dbReference type="Gene3D" id="3.40.50.2000">
    <property type="entry name" value="Glycogen Phosphorylase B"/>
    <property type="match status" value="2"/>
</dbReference>
<keyword evidence="1" id="KW-0328">Glycosyltransferase</keyword>
<accession>A0A1F6TQ14</accession>
<evidence type="ECO:0000256" key="2">
    <source>
        <dbReference type="ARBA" id="ARBA00022679"/>
    </source>
</evidence>
<dbReference type="InterPro" id="IPR051199">
    <property type="entry name" value="LPS_LOS_Heptosyltrfase"/>
</dbReference>
<dbReference type="AlphaFoldDB" id="A0A1F6TQ14"/>
<name>A0A1F6TQ14_9PROT</name>
<dbReference type="CDD" id="cd03789">
    <property type="entry name" value="GT9_LPS_heptosyltransferase"/>
    <property type="match status" value="1"/>
</dbReference>
<dbReference type="Pfam" id="PF01075">
    <property type="entry name" value="Glyco_transf_9"/>
    <property type="match status" value="1"/>
</dbReference>
<dbReference type="NCBIfam" id="TIGR02201">
    <property type="entry name" value="heptsyl_trn_III"/>
    <property type="match status" value="1"/>
</dbReference>
<dbReference type="GO" id="GO:0008713">
    <property type="term" value="F:ADP-heptose-lipopolysaccharide heptosyltransferase activity"/>
    <property type="evidence" value="ECO:0007669"/>
    <property type="project" value="TreeGrafter"/>
</dbReference>
<evidence type="ECO:0000313" key="4">
    <source>
        <dbReference type="Proteomes" id="UP000179360"/>
    </source>
</evidence>
<protein>
    <submittedName>
        <fullName evidence="3">Putative lipopolysaccharide heptosyltransferase III</fullName>
    </submittedName>
</protein>
<dbReference type="EMBL" id="MFSY01000027">
    <property type="protein sequence ID" value="OGI47146.1"/>
    <property type="molecule type" value="Genomic_DNA"/>
</dbReference>
<dbReference type="InterPro" id="IPR002201">
    <property type="entry name" value="Glyco_trans_9"/>
</dbReference>
<evidence type="ECO:0000313" key="3">
    <source>
        <dbReference type="EMBL" id="OGI47146.1"/>
    </source>
</evidence>
<dbReference type="STRING" id="1817764.A2637_04925"/>
<dbReference type="GO" id="GO:0009244">
    <property type="term" value="P:lipopolysaccharide core region biosynthetic process"/>
    <property type="evidence" value="ECO:0007669"/>
    <property type="project" value="TreeGrafter"/>
</dbReference>